<feature type="compositionally biased region" description="Basic and acidic residues" evidence="10">
    <location>
        <begin position="1065"/>
        <end position="1076"/>
    </location>
</feature>
<dbReference type="SUPFAM" id="SSF46785">
    <property type="entry name" value="Winged helix' DNA-binding domain"/>
    <property type="match status" value="1"/>
</dbReference>
<accession>A0A317XQB8</accession>
<dbReference type="PRINTS" id="PR00056">
    <property type="entry name" value="HSFDOMAIN"/>
</dbReference>
<dbReference type="PANTHER" id="PTHR45339:SF1">
    <property type="entry name" value="HYBRID SIGNAL TRANSDUCTION HISTIDINE KINASE J"/>
    <property type="match status" value="1"/>
</dbReference>
<feature type="region of interest" description="Disordered" evidence="10">
    <location>
        <begin position="972"/>
        <end position="1076"/>
    </location>
</feature>
<evidence type="ECO:0000256" key="2">
    <source>
        <dbReference type="ARBA" id="ARBA00022553"/>
    </source>
</evidence>
<keyword evidence="7" id="KW-0539">Nucleus</keyword>
<dbReference type="PANTHER" id="PTHR45339">
    <property type="entry name" value="HYBRID SIGNAL TRANSDUCTION HISTIDINE KINASE J"/>
    <property type="match status" value="1"/>
</dbReference>
<dbReference type="GO" id="GO:0003700">
    <property type="term" value="F:DNA-binding transcription factor activity"/>
    <property type="evidence" value="ECO:0007669"/>
    <property type="project" value="InterPro"/>
</dbReference>
<dbReference type="Gene3D" id="1.10.10.10">
    <property type="entry name" value="Winged helix-like DNA-binding domain superfamily/Winged helix DNA-binding domain"/>
    <property type="match status" value="1"/>
</dbReference>
<dbReference type="FunFam" id="3.40.50.2300:FF:000212">
    <property type="entry name" value="Stress response regulator/HFS transcription factor"/>
    <property type="match status" value="1"/>
</dbReference>
<dbReference type="Proteomes" id="UP000246740">
    <property type="component" value="Unassembled WGS sequence"/>
</dbReference>
<dbReference type="Pfam" id="PF00072">
    <property type="entry name" value="Response_reg"/>
    <property type="match status" value="1"/>
</dbReference>
<keyword evidence="6" id="KW-0804">Transcription</keyword>
<evidence type="ECO:0000256" key="7">
    <source>
        <dbReference type="ARBA" id="ARBA00023242"/>
    </source>
</evidence>
<dbReference type="AlphaFoldDB" id="A0A317XQB8"/>
<evidence type="ECO:0000256" key="4">
    <source>
        <dbReference type="ARBA" id="ARBA00023015"/>
    </source>
</evidence>
<dbReference type="FunFam" id="1.10.10.10:FF:000027">
    <property type="entry name" value="Heat shock transcription factor 1"/>
    <property type="match status" value="1"/>
</dbReference>
<dbReference type="PROSITE" id="PS50110">
    <property type="entry name" value="RESPONSE_REGULATORY"/>
    <property type="match status" value="1"/>
</dbReference>
<evidence type="ECO:0000256" key="9">
    <source>
        <dbReference type="PROSITE-ProRule" id="PRU00169"/>
    </source>
</evidence>
<feature type="region of interest" description="Disordered" evidence="10">
    <location>
        <begin position="1"/>
        <end position="296"/>
    </location>
</feature>
<dbReference type="SMART" id="SM00415">
    <property type="entry name" value="HSF"/>
    <property type="match status" value="1"/>
</dbReference>
<evidence type="ECO:0000259" key="11">
    <source>
        <dbReference type="PROSITE" id="PS50110"/>
    </source>
</evidence>
<dbReference type="SUPFAM" id="SSF52172">
    <property type="entry name" value="CheY-like"/>
    <property type="match status" value="1"/>
</dbReference>
<feature type="modified residue" description="4-aspartylphosphate" evidence="9">
    <location>
        <position position="789"/>
    </location>
</feature>
<evidence type="ECO:0000256" key="5">
    <source>
        <dbReference type="ARBA" id="ARBA00023125"/>
    </source>
</evidence>
<feature type="region of interest" description="Disordered" evidence="10">
    <location>
        <begin position="572"/>
        <end position="721"/>
    </location>
</feature>
<evidence type="ECO:0000256" key="3">
    <source>
        <dbReference type="ARBA" id="ARBA00023012"/>
    </source>
</evidence>
<dbReference type="InterPro" id="IPR036388">
    <property type="entry name" value="WH-like_DNA-bd_sf"/>
</dbReference>
<evidence type="ECO:0000256" key="8">
    <source>
        <dbReference type="ARBA" id="ARBA00062171"/>
    </source>
</evidence>
<keyword evidence="4" id="KW-0805">Transcription regulation</keyword>
<organism evidence="12 13">
    <name type="scientific">Testicularia cyperi</name>
    <dbReference type="NCBI Taxonomy" id="1882483"/>
    <lineage>
        <taxon>Eukaryota</taxon>
        <taxon>Fungi</taxon>
        <taxon>Dikarya</taxon>
        <taxon>Basidiomycota</taxon>
        <taxon>Ustilaginomycotina</taxon>
        <taxon>Ustilaginomycetes</taxon>
        <taxon>Ustilaginales</taxon>
        <taxon>Anthracoideaceae</taxon>
        <taxon>Testicularia</taxon>
    </lineage>
</organism>
<feature type="region of interest" description="Disordered" evidence="10">
    <location>
        <begin position="890"/>
        <end position="931"/>
    </location>
</feature>
<evidence type="ECO:0000256" key="1">
    <source>
        <dbReference type="ARBA" id="ARBA00004123"/>
    </source>
</evidence>
<feature type="compositionally biased region" description="Basic and acidic residues" evidence="10">
    <location>
        <begin position="645"/>
        <end position="659"/>
    </location>
</feature>
<dbReference type="InterPro" id="IPR036390">
    <property type="entry name" value="WH_DNA-bd_sf"/>
</dbReference>
<keyword evidence="3" id="KW-0902">Two-component regulatory system</keyword>
<dbReference type="CDD" id="cd17546">
    <property type="entry name" value="REC_hyHK_CKI1_RcsC-like"/>
    <property type="match status" value="1"/>
</dbReference>
<dbReference type="GO" id="GO:0043565">
    <property type="term" value="F:sequence-specific DNA binding"/>
    <property type="evidence" value="ECO:0007669"/>
    <property type="project" value="InterPro"/>
</dbReference>
<dbReference type="Pfam" id="PF00447">
    <property type="entry name" value="HSF_DNA-bind"/>
    <property type="match status" value="1"/>
</dbReference>
<dbReference type="EMBL" id="KZ819193">
    <property type="protein sequence ID" value="PWZ00292.1"/>
    <property type="molecule type" value="Genomic_DNA"/>
</dbReference>
<dbReference type="OrthoDB" id="60033at2759"/>
<evidence type="ECO:0000313" key="12">
    <source>
        <dbReference type="EMBL" id="PWZ00292.1"/>
    </source>
</evidence>
<comment type="subcellular location">
    <subcellularLocation>
        <location evidence="1">Nucleus</location>
    </subcellularLocation>
</comment>
<feature type="compositionally biased region" description="Low complexity" evidence="10">
    <location>
        <begin position="572"/>
        <end position="596"/>
    </location>
</feature>
<dbReference type="InterPro" id="IPR000232">
    <property type="entry name" value="HSF_DNA-bd"/>
</dbReference>
<feature type="compositionally biased region" description="Polar residues" evidence="10">
    <location>
        <begin position="1"/>
        <end position="13"/>
    </location>
</feature>
<proteinExistence type="predicted"/>
<comment type="subunit">
    <text evidence="8">Homotrimer. Homotrimerization increases the affinity of HSF1 to DNA. Interacts with transcriptional coregulator SSA1 on chromatin.</text>
</comment>
<dbReference type="STRING" id="1882483.A0A317XQB8"/>
<protein>
    <recommendedName>
        <fullName evidence="11">Response regulatory domain-containing protein</fullName>
    </recommendedName>
</protein>
<dbReference type="InterPro" id="IPR011006">
    <property type="entry name" value="CheY-like_superfamily"/>
</dbReference>
<sequence length="1076" mass="112122">MSNHSGWHDQQGQYPGAGSNSHRHQPNMNTGMNSYNSQQPSQQGGPFAPQHHGGYSPSGHLSPSVGRQPHPQWQNQGPPDFGGPSPSSRSSGAYGSYESNSPMNGSTGGPQRSSGGSGGSYGSQQGSYPPHLHGPPDQHTPLSGPRGGPHGQYEYFGSGGGGGNSGGGGYPPMSQQQQPPQPQQQQQHSQHPYAQQQQQQQQPQQQHAQGGGWNTGPLPSVLQPQSAHMPGPASSLASAPRSASRTPNGAGPGTGRSYGFPPTGVGAGPSGSGIKLDDGGDEDDDGAPAQGVNKGGTSDFVKKLFSMLDDKAYDSIVAWSPSGESFIVKDMNDFTKHVLPRNFRHSNFASFVRQLNKYDFHKVKNPEDGSGNVGEHVWEFEHPAFKRGREDLLENVRRKIPAKKKPTGKGGVAGIVGGGLEGDRDDSPTLPHSAEAAEKAAESYSELKAQVASLTAMQDQMQNHILGLTKQYQGVIGEMLTFQRNMVQQDQLMQNLIQYLMNLEQDRRIEAGPAGASTSASVTGQLLGPGVAGDGPFLPPDEAAKLIGSYEDVAQASFTQMSEIARRASIANASRAGPRPTGASSSHATSDATATSRLASGTSAPSSDAPLSPKSVSSPMGHGNDGANEGSTDNAGMILHPPHSTGDDADLHNRNDRLIHAAASSVRNPSLNMPKLDARNGSTDSTPAPPDSNARSGNGGKDGKDTGAGGDRSTPSDAAGAGYLRVRRSTLVPGWAVPPRVLLVDDDEVCRRLSSKFLQVFGCSIDYAVDGMSAVNKMNLEKYDLVLMDIVMPNLDGVSATSLIRQFDPRTPIISMTSNSGPSELINYMSSGMNDILPKPFTKEGLLNMLEKHLIHLKTVQKMEQIPKSRGLGSFSEGSLQQALEMTMKGASPMPQSGAGGIGGNLGGGGGGGASSSSTPSGLAGGPFGSNATGADADGTLNPLAGMGFSDEEYVAMLQNLIAAGTVSDPTTGHLANPAPGLLNVQPGEGLSNANANANGRKEPSSHPHPHAHSHSHSMGLETRTQTGAAKRSAPDEPRSTGPPHPPTSGANLPPRSSANSAQPHDPKRSRFTEIA</sequence>
<evidence type="ECO:0000256" key="6">
    <source>
        <dbReference type="ARBA" id="ARBA00023163"/>
    </source>
</evidence>
<feature type="compositionally biased region" description="Low complexity" evidence="10">
    <location>
        <begin position="77"/>
        <end position="96"/>
    </location>
</feature>
<feature type="region of interest" description="Disordered" evidence="10">
    <location>
        <begin position="402"/>
        <end position="432"/>
    </location>
</feature>
<dbReference type="SMART" id="SM00448">
    <property type="entry name" value="REC"/>
    <property type="match status" value="1"/>
</dbReference>
<keyword evidence="5" id="KW-0238">DNA-binding</keyword>
<dbReference type="Gene3D" id="3.40.50.2300">
    <property type="match status" value="1"/>
</dbReference>
<feature type="compositionally biased region" description="Gly residues" evidence="10">
    <location>
        <begin position="898"/>
        <end position="914"/>
    </location>
</feature>
<feature type="domain" description="Response regulatory" evidence="11">
    <location>
        <begin position="740"/>
        <end position="854"/>
    </location>
</feature>
<feature type="compositionally biased region" description="Gly residues" evidence="10">
    <location>
        <begin position="157"/>
        <end position="170"/>
    </location>
</feature>
<feature type="compositionally biased region" description="Polar residues" evidence="10">
    <location>
        <begin position="26"/>
        <end position="44"/>
    </location>
</feature>
<gene>
    <name evidence="12" type="ORF">BCV70DRAFT_161330</name>
</gene>
<dbReference type="GO" id="GO:0005634">
    <property type="term" value="C:nucleus"/>
    <property type="evidence" value="ECO:0007669"/>
    <property type="project" value="UniProtKB-SubCell"/>
</dbReference>
<keyword evidence="13" id="KW-1185">Reference proteome</keyword>
<dbReference type="InterPro" id="IPR001789">
    <property type="entry name" value="Sig_transdc_resp-reg_receiver"/>
</dbReference>
<feature type="compositionally biased region" description="Polar residues" evidence="10">
    <location>
        <begin position="1049"/>
        <end position="1063"/>
    </location>
</feature>
<evidence type="ECO:0000256" key="10">
    <source>
        <dbReference type="SAM" id="MobiDB-lite"/>
    </source>
</evidence>
<reference evidence="12 13" key="1">
    <citation type="journal article" date="2018" name="Mol. Biol. Evol.">
        <title>Broad Genomic Sampling Reveals a Smut Pathogenic Ancestry of the Fungal Clade Ustilaginomycotina.</title>
        <authorList>
            <person name="Kijpornyongpan T."/>
            <person name="Mondo S.J."/>
            <person name="Barry K."/>
            <person name="Sandor L."/>
            <person name="Lee J."/>
            <person name="Lipzen A."/>
            <person name="Pangilinan J."/>
            <person name="LaButti K."/>
            <person name="Hainaut M."/>
            <person name="Henrissat B."/>
            <person name="Grigoriev I.V."/>
            <person name="Spatafora J.W."/>
            <person name="Aime M.C."/>
        </authorList>
    </citation>
    <scope>NUCLEOTIDE SEQUENCE [LARGE SCALE GENOMIC DNA]</scope>
    <source>
        <strain evidence="12 13">MCA 3645</strain>
    </source>
</reference>
<dbReference type="InParanoid" id="A0A317XQB8"/>
<dbReference type="GO" id="GO:0000160">
    <property type="term" value="P:phosphorelay signal transduction system"/>
    <property type="evidence" value="ECO:0007669"/>
    <property type="project" value="UniProtKB-KW"/>
</dbReference>
<feature type="compositionally biased region" description="Low complexity" evidence="10">
    <location>
        <begin position="171"/>
        <end position="208"/>
    </location>
</feature>
<name>A0A317XQB8_9BASI</name>
<evidence type="ECO:0000313" key="13">
    <source>
        <dbReference type="Proteomes" id="UP000246740"/>
    </source>
</evidence>
<keyword evidence="2 9" id="KW-0597">Phosphoprotein</keyword>
<feature type="compositionally biased region" description="Low complexity" evidence="10">
    <location>
        <begin position="232"/>
        <end position="245"/>
    </location>
</feature>
<dbReference type="FunCoup" id="A0A317XQB8">
    <property type="interactions" value="171"/>
</dbReference>
<feature type="compositionally biased region" description="Gly residues" evidence="10">
    <location>
        <begin position="408"/>
        <end position="420"/>
    </location>
</feature>
<feature type="compositionally biased region" description="Polar residues" evidence="10">
    <location>
        <begin position="597"/>
        <end position="606"/>
    </location>
</feature>